<dbReference type="EMBL" id="LT993738">
    <property type="protein sequence ID" value="SPN73823.1"/>
    <property type="molecule type" value="Genomic_DNA"/>
</dbReference>
<feature type="compositionally biased region" description="Polar residues" evidence="1">
    <location>
        <begin position="1"/>
        <end position="14"/>
    </location>
</feature>
<organism evidence="2 3">
    <name type="scientific">Chlamydia serpentis</name>
    <dbReference type="NCBI Taxonomy" id="1967782"/>
    <lineage>
        <taxon>Bacteria</taxon>
        <taxon>Pseudomonadati</taxon>
        <taxon>Chlamydiota</taxon>
        <taxon>Chlamydiia</taxon>
        <taxon>Chlamydiales</taxon>
        <taxon>Chlamydiaceae</taxon>
        <taxon>Chlamydia/Chlamydophila group</taxon>
        <taxon>Chlamydia</taxon>
    </lineage>
</organism>
<dbReference type="AlphaFoldDB" id="A0A2R8FBN0"/>
<name>A0A2R8FBN0_9CHLA</name>
<feature type="region of interest" description="Disordered" evidence="1">
    <location>
        <begin position="1"/>
        <end position="73"/>
    </location>
</feature>
<reference evidence="3" key="1">
    <citation type="submission" date="2017-11" db="EMBL/GenBank/DDBJ databases">
        <authorList>
            <person name="Seth-Smith MB H."/>
        </authorList>
    </citation>
    <scope>NUCLEOTIDE SEQUENCE [LARGE SCALE GENOMIC DNA]</scope>
</reference>
<evidence type="ECO:0000313" key="2">
    <source>
        <dbReference type="EMBL" id="SPN73823.1"/>
    </source>
</evidence>
<dbReference type="RefSeq" id="WP_108896769.1">
    <property type="nucleotide sequence ID" value="NZ_LT993738.1"/>
</dbReference>
<evidence type="ECO:0000313" key="3">
    <source>
        <dbReference type="Proteomes" id="UP000244926"/>
    </source>
</evidence>
<dbReference type="KEGG" id="csee:C10C_0675"/>
<feature type="compositionally biased region" description="Basic and acidic residues" evidence="1">
    <location>
        <begin position="45"/>
        <end position="73"/>
    </location>
</feature>
<dbReference type="OrthoDB" id="17909at2"/>
<dbReference type="Proteomes" id="UP000244926">
    <property type="component" value="Chromosome I"/>
</dbReference>
<dbReference type="Pfam" id="PF17458">
    <property type="entry name" value="DUF5421"/>
    <property type="match status" value="1"/>
</dbReference>
<dbReference type="InterPro" id="IPR035359">
    <property type="entry name" value="DUF5421"/>
</dbReference>
<feature type="compositionally biased region" description="Basic and acidic residues" evidence="1">
    <location>
        <begin position="15"/>
        <end position="35"/>
    </location>
</feature>
<evidence type="ECO:0000256" key="1">
    <source>
        <dbReference type="SAM" id="MobiDB-lite"/>
    </source>
</evidence>
<gene>
    <name evidence="2" type="ORF">C10C_0675</name>
</gene>
<proteinExistence type="predicted"/>
<feature type="region of interest" description="Disordered" evidence="1">
    <location>
        <begin position="255"/>
        <end position="287"/>
    </location>
</feature>
<protein>
    <recommendedName>
        <fullName evidence="4">Outer protein E</fullName>
    </recommendedName>
</protein>
<evidence type="ECO:0008006" key="4">
    <source>
        <dbReference type="Google" id="ProtNLM"/>
    </source>
</evidence>
<sequence>MELNKTTESLYSSKTDTRNVHHDSQAIPEPKDNRDVQVFSLEGKQQTRQEKASSNKSHSRTESRKLSDDDKRVNDEIAEAGGKEEELKEESQELCFAENAFAGMSLIDIAGVGSTETIVEVAPVAVAGIDTQWIQDLILSTVESMVISEMNGDQLVELVLDANANVPEVFAGANLTLVQSGKELSVKFSSFVDAAQMTEAANLVVNNPSQLTSLVNALKNYQLTLKEFTVGNLLVQLPKLEEMQTPLHMIASTIRHRDEERDQRDQNSKQQQDDKEQNSYTIEEARL</sequence>
<accession>A0A2R8FBN0</accession>
<keyword evidence="3" id="KW-1185">Reference proteome</keyword>